<evidence type="ECO:0000256" key="4">
    <source>
        <dbReference type="ARBA" id="ARBA00022989"/>
    </source>
</evidence>
<evidence type="ECO:0000256" key="2">
    <source>
        <dbReference type="ARBA" id="ARBA00022475"/>
    </source>
</evidence>
<feature type="transmembrane region" description="Helical" evidence="6">
    <location>
        <begin position="128"/>
        <end position="147"/>
    </location>
</feature>
<comment type="subcellular location">
    <subcellularLocation>
        <location evidence="1">Cell membrane</location>
        <topology evidence="1">Multi-pass membrane protein</topology>
    </subcellularLocation>
</comment>
<name>A0A518D0K4_9BACT</name>
<dbReference type="Proteomes" id="UP000319342">
    <property type="component" value="Chromosome"/>
</dbReference>
<evidence type="ECO:0008006" key="9">
    <source>
        <dbReference type="Google" id="ProtNLM"/>
    </source>
</evidence>
<organism evidence="7 8">
    <name type="scientific">Rohdeia mirabilis</name>
    <dbReference type="NCBI Taxonomy" id="2528008"/>
    <lineage>
        <taxon>Bacteria</taxon>
        <taxon>Pseudomonadati</taxon>
        <taxon>Planctomycetota</taxon>
        <taxon>Planctomycetia</taxon>
        <taxon>Planctomycetia incertae sedis</taxon>
        <taxon>Rohdeia</taxon>
    </lineage>
</organism>
<dbReference type="PANTHER" id="PTHR40277:SF1">
    <property type="entry name" value="BLL5419 PROTEIN"/>
    <property type="match status" value="1"/>
</dbReference>
<keyword evidence="5 6" id="KW-0472">Membrane</keyword>
<keyword evidence="4 6" id="KW-1133">Transmembrane helix</keyword>
<protein>
    <recommendedName>
        <fullName evidence="9">Flippase-like domain-containing protein</fullName>
    </recommendedName>
</protein>
<evidence type="ECO:0000256" key="1">
    <source>
        <dbReference type="ARBA" id="ARBA00004651"/>
    </source>
</evidence>
<evidence type="ECO:0000256" key="5">
    <source>
        <dbReference type="ARBA" id="ARBA00023136"/>
    </source>
</evidence>
<feature type="transmembrane region" description="Helical" evidence="6">
    <location>
        <begin position="292"/>
        <end position="317"/>
    </location>
</feature>
<proteinExistence type="predicted"/>
<dbReference type="OrthoDB" id="279916at2"/>
<sequence length="419" mass="45091">MSGARPHTLRRWLQPLFGVAILGLVMWFLPWRDVVVLSSPGADRTAIELIGAFDENWKTEATVFDVAPDGRPGTWPDWLPQNLPQLELVLADDADAKKSWSVVGLPGVGVDIKPGMPRVFKSVELKGLVWALGCFLTALLFAITRWWRLLKLAGCQVKWWSAFRLSYLGLFFNLVMPGLTGGDVVKAVLAVRENPGKRPDALVSVVVDRLMGMFALAFLASVVILVADSFAELRPIVPPIMLVMLVGALVYTSRRVRKLLRFDALIERLPMAERIKSLDAAVVAYRRRPLELLLAFALSMGNHFLAVVGVMGLGAAFGVPDGQIGLVDYLAIVPVANMVSSIPITPGGWGVGEAAYGSLFQMVGVAASLGVAVSVGFRLCQMLIGFAGGLYLLKPGASATAREGLAEAEVVEAESAATN</sequence>
<evidence type="ECO:0000313" key="8">
    <source>
        <dbReference type="Proteomes" id="UP000319342"/>
    </source>
</evidence>
<evidence type="ECO:0000256" key="6">
    <source>
        <dbReference type="SAM" id="Phobius"/>
    </source>
</evidence>
<feature type="transmembrane region" description="Helical" evidence="6">
    <location>
        <begin position="365"/>
        <end position="393"/>
    </location>
</feature>
<feature type="transmembrane region" description="Helical" evidence="6">
    <location>
        <begin position="12"/>
        <end position="29"/>
    </location>
</feature>
<reference evidence="7 8" key="1">
    <citation type="submission" date="2019-02" db="EMBL/GenBank/DDBJ databases">
        <title>Deep-cultivation of Planctomycetes and their phenomic and genomic characterization uncovers novel biology.</title>
        <authorList>
            <person name="Wiegand S."/>
            <person name="Jogler M."/>
            <person name="Boedeker C."/>
            <person name="Pinto D."/>
            <person name="Vollmers J."/>
            <person name="Rivas-Marin E."/>
            <person name="Kohn T."/>
            <person name="Peeters S.H."/>
            <person name="Heuer A."/>
            <person name="Rast P."/>
            <person name="Oberbeckmann S."/>
            <person name="Bunk B."/>
            <person name="Jeske O."/>
            <person name="Meyerdierks A."/>
            <person name="Storesund J.E."/>
            <person name="Kallscheuer N."/>
            <person name="Luecker S."/>
            <person name="Lage O.M."/>
            <person name="Pohl T."/>
            <person name="Merkel B.J."/>
            <person name="Hornburger P."/>
            <person name="Mueller R.-W."/>
            <person name="Bruemmer F."/>
            <person name="Labrenz M."/>
            <person name="Spormann A.M."/>
            <person name="Op den Camp H."/>
            <person name="Overmann J."/>
            <person name="Amann R."/>
            <person name="Jetten M.S.M."/>
            <person name="Mascher T."/>
            <person name="Medema M.H."/>
            <person name="Devos D.P."/>
            <person name="Kaster A.-K."/>
            <person name="Ovreas L."/>
            <person name="Rohde M."/>
            <person name="Galperin M.Y."/>
            <person name="Jogler C."/>
        </authorList>
    </citation>
    <scope>NUCLEOTIDE SEQUENCE [LARGE SCALE GENOMIC DNA]</scope>
    <source>
        <strain evidence="7 8">Pla163</strain>
    </source>
</reference>
<dbReference type="Pfam" id="PF03706">
    <property type="entry name" value="LPG_synthase_TM"/>
    <property type="match status" value="1"/>
</dbReference>
<dbReference type="GO" id="GO:0005886">
    <property type="term" value="C:plasma membrane"/>
    <property type="evidence" value="ECO:0007669"/>
    <property type="project" value="UniProtKB-SubCell"/>
</dbReference>
<dbReference type="NCBIfam" id="TIGR00374">
    <property type="entry name" value="flippase-like domain"/>
    <property type="match status" value="1"/>
</dbReference>
<dbReference type="PANTHER" id="PTHR40277">
    <property type="entry name" value="BLL5419 PROTEIN"/>
    <property type="match status" value="1"/>
</dbReference>
<evidence type="ECO:0000256" key="3">
    <source>
        <dbReference type="ARBA" id="ARBA00022692"/>
    </source>
</evidence>
<dbReference type="RefSeq" id="WP_145187572.1">
    <property type="nucleotide sequence ID" value="NZ_CP036290.1"/>
</dbReference>
<keyword evidence="8" id="KW-1185">Reference proteome</keyword>
<dbReference type="EMBL" id="CP036290">
    <property type="protein sequence ID" value="QDU85011.1"/>
    <property type="molecule type" value="Genomic_DNA"/>
</dbReference>
<gene>
    <name evidence="7" type="ORF">Pla163_21320</name>
</gene>
<accession>A0A518D0K4</accession>
<evidence type="ECO:0000313" key="7">
    <source>
        <dbReference type="EMBL" id="QDU85011.1"/>
    </source>
</evidence>
<feature type="transmembrane region" description="Helical" evidence="6">
    <location>
        <begin position="210"/>
        <end position="230"/>
    </location>
</feature>
<dbReference type="InterPro" id="IPR022791">
    <property type="entry name" value="L-PG_synthase/AglD"/>
</dbReference>
<feature type="transmembrane region" description="Helical" evidence="6">
    <location>
        <begin position="236"/>
        <end position="252"/>
    </location>
</feature>
<keyword evidence="3 6" id="KW-0812">Transmembrane</keyword>
<dbReference type="AlphaFoldDB" id="A0A518D0K4"/>
<keyword evidence="2" id="KW-1003">Cell membrane</keyword>